<proteinExistence type="predicted"/>
<dbReference type="Gene3D" id="3.90.550.10">
    <property type="entry name" value="Spore Coat Polysaccharide Biosynthesis Protein SpsA, Chain A"/>
    <property type="match status" value="1"/>
</dbReference>
<dbReference type="InterPro" id="IPR001173">
    <property type="entry name" value="Glyco_trans_2-like"/>
</dbReference>
<dbReference type="SMART" id="SM00028">
    <property type="entry name" value="TPR"/>
    <property type="match status" value="3"/>
</dbReference>
<reference evidence="5 6" key="1">
    <citation type="journal article" date="2021" name="ISME Commun">
        <title>Automated analysis of genomic sequences facilitates high-throughput and comprehensive description of bacteria.</title>
        <authorList>
            <person name="Hitch T.C.A."/>
        </authorList>
    </citation>
    <scope>NUCLEOTIDE SEQUENCE [LARGE SCALE GENOMIC DNA]</scope>
    <source>
        <strain evidence="5 6">Sanger_19</strain>
    </source>
</reference>
<dbReference type="Proteomes" id="UP001209666">
    <property type="component" value="Unassembled WGS sequence"/>
</dbReference>
<dbReference type="InterPro" id="IPR013105">
    <property type="entry name" value="TPR_2"/>
</dbReference>
<dbReference type="EMBL" id="JAOQKI010000012">
    <property type="protein sequence ID" value="MCU6717409.1"/>
    <property type="molecule type" value="Genomic_DNA"/>
</dbReference>
<dbReference type="InterPro" id="IPR011990">
    <property type="entry name" value="TPR-like_helical_dom_sf"/>
</dbReference>
<dbReference type="InterPro" id="IPR029044">
    <property type="entry name" value="Nucleotide-diphossugar_trans"/>
</dbReference>
<accession>A0ABT2SEB7</accession>
<sequence length="353" mass="40984">MRKISVCIITKNESEKLKKCLKHLTGYGFEIVVVDTGSTDDTVAMAKKYADKVCYFSWCNDFSAARNYALTLASNDIVMMIDSDEYLQEIDTGELENLLKQHPSMVGRIKRINRVSVGEQETEYIERINRIFSRQQYEYSGSIHEQVTAKNKEEYETYLAPVVILHDGYEGTEEERRKKAERNLKLLLKELENHPDDTYFMYQIGKSYYMAEDYEEAIRYFEKALGYDLNPKLEYVIDMVESYGYALLNTGRVETALQFQGIYEEFGDCADFKFLMGLIYMNNERYEEAVAEFLKATEYKSARMTGTNSYLAYYNAGVIRECLGDIGQALEYYRKCGDYAKAQERIRACSKGE</sequence>
<organism evidence="5 6">
    <name type="scientific">Roseburia amylophila</name>
    <dbReference type="NCBI Taxonomy" id="2981794"/>
    <lineage>
        <taxon>Bacteria</taxon>
        <taxon>Bacillati</taxon>
        <taxon>Bacillota</taxon>
        <taxon>Clostridia</taxon>
        <taxon>Lachnospirales</taxon>
        <taxon>Lachnospiraceae</taxon>
        <taxon>Roseburia</taxon>
    </lineage>
</organism>
<feature type="repeat" description="TPR" evidence="3">
    <location>
        <begin position="198"/>
        <end position="231"/>
    </location>
</feature>
<feature type="domain" description="Glycosyltransferase 2-like" evidence="4">
    <location>
        <begin position="5"/>
        <end position="124"/>
    </location>
</feature>
<dbReference type="RefSeq" id="WP_262623898.1">
    <property type="nucleotide sequence ID" value="NZ_JAOQKI010000012.1"/>
</dbReference>
<keyword evidence="5" id="KW-0328">Glycosyltransferase</keyword>
<keyword evidence="2 3" id="KW-0802">TPR repeat</keyword>
<evidence type="ECO:0000256" key="2">
    <source>
        <dbReference type="ARBA" id="ARBA00022803"/>
    </source>
</evidence>
<dbReference type="SUPFAM" id="SSF48452">
    <property type="entry name" value="TPR-like"/>
    <property type="match status" value="1"/>
</dbReference>
<dbReference type="Gene3D" id="1.25.40.10">
    <property type="entry name" value="Tetratricopeptide repeat domain"/>
    <property type="match status" value="2"/>
</dbReference>
<evidence type="ECO:0000256" key="1">
    <source>
        <dbReference type="ARBA" id="ARBA00022737"/>
    </source>
</evidence>
<dbReference type="Pfam" id="PF13181">
    <property type="entry name" value="TPR_8"/>
    <property type="match status" value="2"/>
</dbReference>
<dbReference type="PROSITE" id="PS50293">
    <property type="entry name" value="TPR_REGION"/>
    <property type="match status" value="1"/>
</dbReference>
<dbReference type="PROSITE" id="PS50005">
    <property type="entry name" value="TPR"/>
    <property type="match status" value="2"/>
</dbReference>
<feature type="repeat" description="TPR" evidence="3">
    <location>
        <begin position="270"/>
        <end position="303"/>
    </location>
</feature>
<comment type="caution">
    <text evidence="5">The sequence shown here is derived from an EMBL/GenBank/DDBJ whole genome shotgun (WGS) entry which is preliminary data.</text>
</comment>
<evidence type="ECO:0000256" key="3">
    <source>
        <dbReference type="PROSITE-ProRule" id="PRU00339"/>
    </source>
</evidence>
<dbReference type="PANTHER" id="PTHR43630">
    <property type="entry name" value="POLY-BETA-1,6-N-ACETYL-D-GLUCOSAMINE SYNTHASE"/>
    <property type="match status" value="1"/>
</dbReference>
<dbReference type="InterPro" id="IPR019734">
    <property type="entry name" value="TPR_rpt"/>
</dbReference>
<dbReference type="EC" id="2.4.-.-" evidence="5"/>
<protein>
    <submittedName>
        <fullName evidence="5">Glycosyltransferase</fullName>
        <ecNumber evidence="5">2.4.-.-</ecNumber>
    </submittedName>
</protein>
<evidence type="ECO:0000259" key="4">
    <source>
        <dbReference type="Pfam" id="PF00535"/>
    </source>
</evidence>
<keyword evidence="1" id="KW-0677">Repeat</keyword>
<dbReference type="GO" id="GO:0016757">
    <property type="term" value="F:glycosyltransferase activity"/>
    <property type="evidence" value="ECO:0007669"/>
    <property type="project" value="UniProtKB-KW"/>
</dbReference>
<dbReference type="PANTHER" id="PTHR43630:SF2">
    <property type="entry name" value="GLYCOSYLTRANSFERASE"/>
    <property type="match status" value="1"/>
</dbReference>
<evidence type="ECO:0000313" key="6">
    <source>
        <dbReference type="Proteomes" id="UP001209666"/>
    </source>
</evidence>
<dbReference type="SUPFAM" id="SSF53448">
    <property type="entry name" value="Nucleotide-diphospho-sugar transferases"/>
    <property type="match status" value="1"/>
</dbReference>
<evidence type="ECO:0000313" key="5">
    <source>
        <dbReference type="EMBL" id="MCU6717409.1"/>
    </source>
</evidence>
<gene>
    <name evidence="5" type="ORF">OCV43_08985</name>
</gene>
<keyword evidence="5" id="KW-0808">Transferase</keyword>
<dbReference type="CDD" id="cd02511">
    <property type="entry name" value="Beta4Glucosyltransferase"/>
    <property type="match status" value="1"/>
</dbReference>
<dbReference type="Pfam" id="PF00535">
    <property type="entry name" value="Glycos_transf_2"/>
    <property type="match status" value="1"/>
</dbReference>
<keyword evidence="6" id="KW-1185">Reference proteome</keyword>
<name>A0ABT2SEB7_9FIRM</name>
<dbReference type="Pfam" id="PF07719">
    <property type="entry name" value="TPR_2"/>
    <property type="match status" value="1"/>
</dbReference>